<dbReference type="RefSeq" id="WP_046167200.1">
    <property type="nucleotide sequence ID" value="NZ_CP017707.1"/>
</dbReference>
<dbReference type="InterPro" id="IPR052908">
    <property type="entry name" value="AP-4-A_phosphorylase"/>
</dbReference>
<sequence length="133" mass="15228">MSCELCRQPAGDLLYQNDELWVVLVDEPGYPGFCRVVWKAHAKEMTDLAADERLRLMAWVWRAEAAIRQVMRPAKINLASLGNVVPHLHWHVIPRFDDDAHFPSPIWAAPRREAPARAWPDLADRLRQALQAG</sequence>
<dbReference type="PIRSF" id="PIRSF000714">
    <property type="entry name" value="HIT"/>
    <property type="match status" value="1"/>
</dbReference>
<dbReference type="Proteomes" id="UP000178776">
    <property type="component" value="Chromosome"/>
</dbReference>
<evidence type="ECO:0000259" key="2">
    <source>
        <dbReference type="PROSITE" id="PS51084"/>
    </source>
</evidence>
<organism evidence="3 4">
    <name type="scientific">Chromobacterium vaccinii</name>
    <dbReference type="NCBI Taxonomy" id="1108595"/>
    <lineage>
        <taxon>Bacteria</taxon>
        <taxon>Pseudomonadati</taxon>
        <taxon>Pseudomonadota</taxon>
        <taxon>Betaproteobacteria</taxon>
        <taxon>Neisseriales</taxon>
        <taxon>Chromobacteriaceae</taxon>
        <taxon>Chromobacterium</taxon>
    </lineage>
</organism>
<dbReference type="InterPro" id="IPR011146">
    <property type="entry name" value="HIT-like"/>
</dbReference>
<evidence type="ECO:0000313" key="4">
    <source>
        <dbReference type="Proteomes" id="UP000178776"/>
    </source>
</evidence>
<dbReference type="AlphaFoldDB" id="A0A1D9LJK7"/>
<dbReference type="InterPro" id="IPR036265">
    <property type="entry name" value="HIT-like_sf"/>
</dbReference>
<evidence type="ECO:0000313" key="3">
    <source>
        <dbReference type="EMBL" id="AOZ51393.1"/>
    </source>
</evidence>
<dbReference type="EMBL" id="CP017707">
    <property type="protein sequence ID" value="AOZ51393.1"/>
    <property type="molecule type" value="Genomic_DNA"/>
</dbReference>
<feature type="short sequence motif" description="Histidine triad motif" evidence="1">
    <location>
        <begin position="87"/>
        <end position="91"/>
    </location>
</feature>
<dbReference type="Pfam" id="PF01230">
    <property type="entry name" value="HIT"/>
    <property type="match status" value="1"/>
</dbReference>
<reference evidence="3 4" key="1">
    <citation type="submission" date="2016-10" db="EMBL/GenBank/DDBJ databases">
        <title>Chromobacterium muskegensis sp. nov., an insecticidal bacterium isolated from Sphagnum bogs.</title>
        <authorList>
            <person name="Sparks M.E."/>
            <person name="Blackburn M.B."/>
            <person name="Gundersen-Rindal D.E."/>
            <person name="Mitchell A."/>
            <person name="Farrar R."/>
            <person name="Kuhar D."/>
        </authorList>
    </citation>
    <scope>NUCLEOTIDE SEQUENCE [LARGE SCALE GENOMIC DNA]</scope>
    <source>
        <strain evidence="3 4">21-1</strain>
    </source>
</reference>
<feature type="domain" description="HIT" evidence="2">
    <location>
        <begin position="1"/>
        <end position="102"/>
    </location>
</feature>
<evidence type="ECO:0000256" key="1">
    <source>
        <dbReference type="PROSITE-ProRule" id="PRU00464"/>
    </source>
</evidence>
<dbReference type="GO" id="GO:0003824">
    <property type="term" value="F:catalytic activity"/>
    <property type="evidence" value="ECO:0007669"/>
    <property type="project" value="InterPro"/>
</dbReference>
<gene>
    <name evidence="3" type="ORF">BKX93_16220</name>
</gene>
<dbReference type="STRING" id="1108595.BKX93_16220"/>
<dbReference type="PROSITE" id="PS51084">
    <property type="entry name" value="HIT_2"/>
    <property type="match status" value="1"/>
</dbReference>
<dbReference type="GeneID" id="68842753"/>
<proteinExistence type="predicted"/>
<dbReference type="SUPFAM" id="SSF54197">
    <property type="entry name" value="HIT-like"/>
    <property type="match status" value="1"/>
</dbReference>
<accession>A0A1D9LJK7</accession>
<protein>
    <submittedName>
        <fullName evidence="3">HIT family protein</fullName>
    </submittedName>
</protein>
<dbReference type="Gene3D" id="3.30.428.10">
    <property type="entry name" value="HIT-like"/>
    <property type="match status" value="1"/>
</dbReference>
<dbReference type="InterPro" id="IPR026026">
    <property type="entry name" value="HIT_Hint"/>
</dbReference>
<dbReference type="KEGG" id="cvc:BKX93_16220"/>
<name>A0A1D9LJK7_9NEIS</name>
<dbReference type="PANTHER" id="PTHR42997">
    <property type="entry name" value="HIT FAMILY HYDROLASE"/>
    <property type="match status" value="1"/>
</dbReference>
<dbReference type="PANTHER" id="PTHR42997:SF1">
    <property type="entry name" value="AP-4-A PHOSPHORYLASE"/>
    <property type="match status" value="1"/>
</dbReference>